<reference evidence="2 3" key="1">
    <citation type="submission" date="2016-03" db="EMBL/GenBank/DDBJ databases">
        <authorList>
            <person name="Ploux O."/>
        </authorList>
    </citation>
    <scope>NUCLEOTIDE SEQUENCE [LARGE SCALE GENOMIC DNA]</scope>
    <source>
        <strain evidence="2 3">UAMH 11012</strain>
    </source>
</reference>
<dbReference type="AlphaFoldDB" id="A0A1L7WFM6"/>
<dbReference type="Proteomes" id="UP000184330">
    <property type="component" value="Unassembled WGS sequence"/>
</dbReference>
<gene>
    <name evidence="2" type="ORF">PAC_01426</name>
</gene>
<proteinExistence type="predicted"/>
<dbReference type="OrthoDB" id="5238363at2759"/>
<evidence type="ECO:0000313" key="3">
    <source>
        <dbReference type="Proteomes" id="UP000184330"/>
    </source>
</evidence>
<organism evidence="2 3">
    <name type="scientific">Phialocephala subalpina</name>
    <dbReference type="NCBI Taxonomy" id="576137"/>
    <lineage>
        <taxon>Eukaryota</taxon>
        <taxon>Fungi</taxon>
        <taxon>Dikarya</taxon>
        <taxon>Ascomycota</taxon>
        <taxon>Pezizomycotina</taxon>
        <taxon>Leotiomycetes</taxon>
        <taxon>Helotiales</taxon>
        <taxon>Mollisiaceae</taxon>
        <taxon>Phialocephala</taxon>
        <taxon>Phialocephala fortinii species complex</taxon>
    </lineage>
</organism>
<sequence length="223" mass="25124">MPPPYRIPSVLKNGVHKGIGDFHSMKQFNPKVKGQYTYSFKYSPNHCFTLGATKWTEHTTNISTILSATHLKRWTERTEPFWWSCLSHNFAKKTVRSHAARRLRHAFEESLKKEGFAPDGNRLPGAEEGEPLYGTAMLGALEGIMKIKMDALVEQVDQAVAFMIRKQFGDRRPGLSFKFGQNGGKRYGYGTTKGSGPGINRAPRFAEKPNPELPKALLRSARK</sequence>
<feature type="compositionally biased region" description="Gly residues" evidence="1">
    <location>
        <begin position="186"/>
        <end position="197"/>
    </location>
</feature>
<accession>A0A1L7WFM6</accession>
<evidence type="ECO:0000256" key="1">
    <source>
        <dbReference type="SAM" id="MobiDB-lite"/>
    </source>
</evidence>
<evidence type="ECO:0000313" key="2">
    <source>
        <dbReference type="EMBL" id="CZR51549.1"/>
    </source>
</evidence>
<keyword evidence="3" id="KW-1185">Reference proteome</keyword>
<feature type="region of interest" description="Disordered" evidence="1">
    <location>
        <begin position="186"/>
        <end position="223"/>
    </location>
</feature>
<name>A0A1L7WFM6_9HELO</name>
<protein>
    <submittedName>
        <fullName evidence="2">Uncharacterized protein</fullName>
    </submittedName>
</protein>
<dbReference type="EMBL" id="FJOG01000002">
    <property type="protein sequence ID" value="CZR51549.1"/>
    <property type="molecule type" value="Genomic_DNA"/>
</dbReference>